<dbReference type="EMBL" id="JAGQFT020000004">
    <property type="protein sequence ID" value="MBS7457003.1"/>
    <property type="molecule type" value="Genomic_DNA"/>
</dbReference>
<dbReference type="SUPFAM" id="SSF56645">
    <property type="entry name" value="Acyl-CoA dehydrogenase NM domain-like"/>
    <property type="match status" value="1"/>
</dbReference>
<evidence type="ECO:0000313" key="3">
    <source>
        <dbReference type="Proteomes" id="UP000675747"/>
    </source>
</evidence>
<keyword evidence="3" id="KW-1185">Reference proteome</keyword>
<gene>
    <name evidence="2" type="ORF">KB893_007625</name>
    <name evidence="1" type="ORF">KB893_04800</name>
</gene>
<dbReference type="InterPro" id="IPR009100">
    <property type="entry name" value="AcylCoA_DH/oxidase_NM_dom_sf"/>
</dbReference>
<reference evidence="1" key="2">
    <citation type="submission" date="2021-04" db="EMBL/GenBank/DDBJ databases">
        <authorList>
            <person name="Karlyshev A.V."/>
        </authorList>
    </citation>
    <scope>NUCLEOTIDE SEQUENCE</scope>
    <source>
        <strain evidence="1">LMG 29479</strain>
    </source>
</reference>
<dbReference type="EMBL" id="JAGQFT010000023">
    <property type="protein sequence ID" value="MBR0561834.1"/>
    <property type="molecule type" value="Genomic_DNA"/>
</dbReference>
<reference evidence="2 3" key="1">
    <citation type="journal article" date="2021" name="Microbiol. Resour. Announc.">
        <title>Draft Genome Sequence of Coralloluteibacterium stylophorae LMG 29479T.</title>
        <authorList>
            <person name="Karlyshev A.V."/>
            <person name="Kudryashova E.B."/>
            <person name="Ariskina E.V."/>
            <person name="Conroy A.P."/>
            <person name="Abidueva E.Y."/>
        </authorList>
    </citation>
    <scope>NUCLEOTIDE SEQUENCE [LARGE SCALE GENOMIC DNA]</scope>
    <source>
        <strain evidence="2 3">LMG 29479</strain>
    </source>
</reference>
<proteinExistence type="predicted"/>
<dbReference type="Gene3D" id="2.40.110.10">
    <property type="entry name" value="Butyryl-CoA Dehydrogenase, subunit A, domain 2"/>
    <property type="match status" value="1"/>
</dbReference>
<comment type="caution">
    <text evidence="1">The sequence shown here is derived from an EMBL/GenBank/DDBJ whole genome shotgun (WGS) entry which is preliminary data.</text>
</comment>
<protein>
    <submittedName>
        <fullName evidence="1">Acyl-CoA dehydrogenase</fullName>
    </submittedName>
</protein>
<dbReference type="InterPro" id="IPR046373">
    <property type="entry name" value="Acyl-CoA_Oxase/DH_mid-dom_sf"/>
</dbReference>
<accession>A0A8J8AXM1</accession>
<name>A0A8J8AXM1_9GAMM</name>
<dbReference type="Proteomes" id="UP000675747">
    <property type="component" value="Unassembled WGS sequence"/>
</dbReference>
<evidence type="ECO:0000313" key="2">
    <source>
        <dbReference type="EMBL" id="MBS7457003.1"/>
    </source>
</evidence>
<dbReference type="GO" id="GO:0016627">
    <property type="term" value="F:oxidoreductase activity, acting on the CH-CH group of donors"/>
    <property type="evidence" value="ECO:0007669"/>
    <property type="project" value="InterPro"/>
</dbReference>
<organism evidence="1">
    <name type="scientific">Coralloluteibacterium stylophorae</name>
    <dbReference type="NCBI Taxonomy" id="1776034"/>
    <lineage>
        <taxon>Bacteria</taxon>
        <taxon>Pseudomonadati</taxon>
        <taxon>Pseudomonadota</taxon>
        <taxon>Gammaproteobacteria</taxon>
        <taxon>Lysobacterales</taxon>
        <taxon>Lysobacteraceae</taxon>
        <taxon>Coralloluteibacterium</taxon>
    </lineage>
</organism>
<dbReference type="AlphaFoldDB" id="A0A8J8AXM1"/>
<evidence type="ECO:0000313" key="1">
    <source>
        <dbReference type="EMBL" id="MBR0561834.1"/>
    </source>
</evidence>
<sequence length="314" mass="32507">MAQALRALQAAGFDHIPLPGGGDTLGRWRVLASVAARDLALVKLYEAHVDALAILHELGHPAPPRALLGVWAAEPPDAVVEATPLDAAGGLVLDGRKAWCSGGRILSHALVTVQGPAGERWLALVALDQPGVAVTDAGWHAVGMARVASGDVTFDRVRATRVGGDRAYLDRAGFWHGAIGVAACWHGAACAVAQGLRRSGRLKHDAHAQAHLGAVDAALSGARALLVEAARHIDEAPRADARVLALRVRAAVERAAAETLDRVGRALGAAPLCRDAAHAARCADLTTFLRQSHAERDLAALGAGIAAEGGDWLP</sequence>